<name>A0AC61RMF3_9BACT</name>
<evidence type="ECO:0000313" key="1">
    <source>
        <dbReference type="EMBL" id="TGY80911.1"/>
    </source>
</evidence>
<evidence type="ECO:0000313" key="2">
    <source>
        <dbReference type="Proteomes" id="UP000306319"/>
    </source>
</evidence>
<dbReference type="Proteomes" id="UP000306319">
    <property type="component" value="Unassembled WGS sequence"/>
</dbReference>
<comment type="caution">
    <text evidence="1">The sequence shown here is derived from an EMBL/GenBank/DDBJ whole genome shotgun (WGS) entry which is preliminary data.</text>
</comment>
<reference evidence="1" key="1">
    <citation type="submission" date="2019-04" db="EMBL/GenBank/DDBJ databases">
        <title>Microbes associate with the intestines of laboratory mice.</title>
        <authorList>
            <person name="Navarre W."/>
            <person name="Wong E."/>
            <person name="Huang K."/>
            <person name="Tropini C."/>
            <person name="Ng K."/>
            <person name="Yu B."/>
        </authorList>
    </citation>
    <scope>NUCLEOTIDE SEQUENCE</scope>
    <source>
        <strain evidence="1">NM04_E33</strain>
    </source>
</reference>
<gene>
    <name evidence="1" type="ORF">E5331_00600</name>
</gene>
<accession>A0AC61RMF3</accession>
<keyword evidence="2" id="KW-1185">Reference proteome</keyword>
<sequence>MLNRLITMQRIAKAIFLVALLFIVAMIGLAISCKPATHAEWQELHDKECASHITKFNYEGHTYLLYNDGDIGVGIAHDANCDCFYIPNSDYD</sequence>
<organism evidence="1 2">
    <name type="scientific">Lepagella muris</name>
    <dbReference type="NCBI Taxonomy" id="3032870"/>
    <lineage>
        <taxon>Bacteria</taxon>
        <taxon>Pseudomonadati</taxon>
        <taxon>Bacteroidota</taxon>
        <taxon>Bacteroidia</taxon>
        <taxon>Bacteroidales</taxon>
        <taxon>Muribaculaceae</taxon>
        <taxon>Lepagella</taxon>
    </lineage>
</organism>
<protein>
    <submittedName>
        <fullName evidence="1">Uncharacterized protein</fullName>
    </submittedName>
</protein>
<proteinExistence type="predicted"/>
<dbReference type="EMBL" id="SRYB01000001">
    <property type="protein sequence ID" value="TGY80911.1"/>
    <property type="molecule type" value="Genomic_DNA"/>
</dbReference>